<feature type="domain" description="POTRA" evidence="10">
    <location>
        <begin position="58"/>
        <end position="126"/>
    </location>
</feature>
<dbReference type="Gene3D" id="3.10.20.310">
    <property type="entry name" value="membrane protein fhac"/>
    <property type="match status" value="1"/>
</dbReference>
<dbReference type="GO" id="GO:0043093">
    <property type="term" value="P:FtsZ-dependent cytokinesis"/>
    <property type="evidence" value="ECO:0007669"/>
    <property type="project" value="UniProtKB-UniRule"/>
</dbReference>
<evidence type="ECO:0000256" key="1">
    <source>
        <dbReference type="ARBA" id="ARBA00004370"/>
    </source>
</evidence>
<dbReference type="PANTHER" id="PTHR35851">
    <property type="entry name" value="CELL DIVISION PROTEIN FTSQ"/>
    <property type="match status" value="1"/>
</dbReference>
<keyword evidence="6 9" id="KW-1133">Transmembrane helix</keyword>
<keyword evidence="2 9" id="KW-1003">Cell membrane</keyword>
<dbReference type="InterPro" id="IPR005548">
    <property type="entry name" value="Cell_div_FtsQ/DivIB_C"/>
</dbReference>
<dbReference type="PROSITE" id="PS51779">
    <property type="entry name" value="POTRA"/>
    <property type="match status" value="1"/>
</dbReference>
<keyword evidence="3" id="KW-0997">Cell inner membrane</keyword>
<reference evidence="11 12" key="1">
    <citation type="submission" date="2019-11" db="EMBL/GenBank/DDBJ databases">
        <title>Comparative genomics of hydrocarbon-degrading Desulfosarcina strains.</title>
        <authorList>
            <person name="Watanabe M."/>
            <person name="Kojima H."/>
            <person name="Fukui M."/>
        </authorList>
    </citation>
    <scope>NUCLEOTIDE SEQUENCE [LARGE SCALE GENOMIC DNA]</scope>
    <source>
        <strain evidence="11 12">PP31</strain>
    </source>
</reference>
<evidence type="ECO:0000256" key="9">
    <source>
        <dbReference type="HAMAP-Rule" id="MF_00911"/>
    </source>
</evidence>
<dbReference type="GO" id="GO:0090529">
    <property type="term" value="P:cell septum assembly"/>
    <property type="evidence" value="ECO:0007669"/>
    <property type="project" value="InterPro"/>
</dbReference>
<dbReference type="PANTHER" id="PTHR35851:SF1">
    <property type="entry name" value="CELL DIVISION PROTEIN FTSQ"/>
    <property type="match status" value="1"/>
</dbReference>
<dbReference type="GO" id="GO:0005886">
    <property type="term" value="C:plasma membrane"/>
    <property type="evidence" value="ECO:0007669"/>
    <property type="project" value="UniProtKB-SubCell"/>
</dbReference>
<dbReference type="EMBL" id="AP021875">
    <property type="protein sequence ID" value="BBO75129.1"/>
    <property type="molecule type" value="Genomic_DNA"/>
</dbReference>
<evidence type="ECO:0000256" key="8">
    <source>
        <dbReference type="ARBA" id="ARBA00023306"/>
    </source>
</evidence>
<comment type="similarity">
    <text evidence="9">Belongs to the FtsQ/DivIB family. FtsQ subfamily.</text>
</comment>
<keyword evidence="8 9" id="KW-0131">Cell cycle</keyword>
<accession>A0A5K7Z4E6</accession>
<dbReference type="RefSeq" id="WP_155304078.1">
    <property type="nucleotide sequence ID" value="NZ_AP021875.1"/>
</dbReference>
<dbReference type="InterPro" id="IPR026579">
    <property type="entry name" value="FtsQ"/>
</dbReference>
<dbReference type="OrthoDB" id="5413835at2"/>
<sequence>MTKPKRKNRFKKKRSVNRDLLRRRIGSGLRVLAGLLLLAATSTAFILAHDYFTQADQFTARQIEVTGIRRLSREQVLDIAEIGKDINILAVNLATTRKRLLADPWIAEATVSRKIPSGLELHITEERPLAFLEMEDGLGFLINAEGRAFKRQGPTSADDLPRVQGLSNADLPVAGQPETEAYEAVMRLLTLARESGGPLSLPSIRRIQVDREIGITVAVGEANRAIKLGFGQYRRKCDILKKLLAKMEKDSRLNTFRVIDLFDLDRIVVTLASAVPSDADDKEV</sequence>
<gene>
    <name evidence="9" type="primary">ftsQ</name>
    <name evidence="11" type="ORF">DSCW_25460</name>
</gene>
<evidence type="ECO:0000256" key="7">
    <source>
        <dbReference type="ARBA" id="ARBA00023136"/>
    </source>
</evidence>
<dbReference type="AlphaFoldDB" id="A0A5K7Z4E6"/>
<evidence type="ECO:0000313" key="11">
    <source>
        <dbReference type="EMBL" id="BBO75129.1"/>
    </source>
</evidence>
<evidence type="ECO:0000256" key="4">
    <source>
        <dbReference type="ARBA" id="ARBA00022618"/>
    </source>
</evidence>
<evidence type="ECO:0000256" key="3">
    <source>
        <dbReference type="ARBA" id="ARBA00022519"/>
    </source>
</evidence>
<dbReference type="InterPro" id="IPR013685">
    <property type="entry name" value="POTRA_FtsQ_type"/>
</dbReference>
<dbReference type="HAMAP" id="MF_00911">
    <property type="entry name" value="FtsQ_subfam"/>
    <property type="match status" value="1"/>
</dbReference>
<dbReference type="InterPro" id="IPR034746">
    <property type="entry name" value="POTRA"/>
</dbReference>
<dbReference type="Proteomes" id="UP000427769">
    <property type="component" value="Chromosome"/>
</dbReference>
<comment type="function">
    <text evidence="9">Essential cell division protein.</text>
</comment>
<evidence type="ECO:0000256" key="2">
    <source>
        <dbReference type="ARBA" id="ARBA00022475"/>
    </source>
</evidence>
<name>A0A5K7Z4E6_9BACT</name>
<keyword evidence="12" id="KW-1185">Reference proteome</keyword>
<dbReference type="KEGG" id="dwd:DSCW_25460"/>
<proteinExistence type="inferred from homology"/>
<evidence type="ECO:0000313" key="12">
    <source>
        <dbReference type="Proteomes" id="UP000427769"/>
    </source>
</evidence>
<dbReference type="Pfam" id="PF03799">
    <property type="entry name" value="FtsQ_DivIB_C"/>
    <property type="match status" value="1"/>
</dbReference>
<comment type="subcellular location">
    <subcellularLocation>
        <location evidence="9">Cell membrane</location>
        <topology evidence="9">Single-pass type II membrane protein</topology>
    </subcellularLocation>
    <subcellularLocation>
        <location evidence="1">Membrane</location>
    </subcellularLocation>
    <text evidence="9">Localizes to the division septum.</text>
</comment>
<evidence type="ECO:0000256" key="6">
    <source>
        <dbReference type="ARBA" id="ARBA00022989"/>
    </source>
</evidence>
<keyword evidence="5 9" id="KW-0812">Transmembrane</keyword>
<evidence type="ECO:0000256" key="5">
    <source>
        <dbReference type="ARBA" id="ARBA00022692"/>
    </source>
</evidence>
<keyword evidence="4 9" id="KW-0132">Cell division</keyword>
<dbReference type="Pfam" id="PF08478">
    <property type="entry name" value="POTRA_1"/>
    <property type="match status" value="1"/>
</dbReference>
<evidence type="ECO:0000259" key="10">
    <source>
        <dbReference type="PROSITE" id="PS51779"/>
    </source>
</evidence>
<protein>
    <recommendedName>
        <fullName evidence="9">Cell division protein FtsQ</fullName>
    </recommendedName>
</protein>
<keyword evidence="7 9" id="KW-0472">Membrane</keyword>
<organism evidence="11 12">
    <name type="scientific">Desulfosarcina widdelii</name>
    <dbReference type="NCBI Taxonomy" id="947919"/>
    <lineage>
        <taxon>Bacteria</taxon>
        <taxon>Pseudomonadati</taxon>
        <taxon>Thermodesulfobacteriota</taxon>
        <taxon>Desulfobacteria</taxon>
        <taxon>Desulfobacterales</taxon>
        <taxon>Desulfosarcinaceae</taxon>
        <taxon>Desulfosarcina</taxon>
    </lineage>
</organism>
<dbReference type="GO" id="GO:0032153">
    <property type="term" value="C:cell division site"/>
    <property type="evidence" value="ECO:0007669"/>
    <property type="project" value="UniProtKB-UniRule"/>
</dbReference>